<accession>A0ABV8ZXB8</accession>
<evidence type="ECO:0000313" key="4">
    <source>
        <dbReference type="Proteomes" id="UP001595999"/>
    </source>
</evidence>
<feature type="signal peptide" evidence="2">
    <location>
        <begin position="1"/>
        <end position="21"/>
    </location>
</feature>
<keyword evidence="2" id="KW-0732">Signal</keyword>
<keyword evidence="4" id="KW-1185">Reference proteome</keyword>
<protein>
    <recommendedName>
        <fullName evidence="5">Type 1 fimbrial protein</fullName>
    </recommendedName>
</protein>
<evidence type="ECO:0000256" key="1">
    <source>
        <dbReference type="SAM" id="MobiDB-lite"/>
    </source>
</evidence>
<dbReference type="EMBL" id="JBHSEK010000011">
    <property type="protein sequence ID" value="MFC4491090.1"/>
    <property type="molecule type" value="Genomic_DNA"/>
</dbReference>
<sequence>MKHPAPLAAMACLLLSSAILAGGGVITFSGRIVEAQCPMSLSAPPRDNAPSQLQVGKCKAPLHLEALLANGKTLPLQAKADARSSSQPSANGLDLDRSERSRSFSIATPKNSQRGQLVVSYY</sequence>
<reference evidence="4" key="1">
    <citation type="journal article" date="2019" name="Int. J. Syst. Evol. Microbiol.">
        <title>The Global Catalogue of Microorganisms (GCM) 10K type strain sequencing project: providing services to taxonomists for standard genome sequencing and annotation.</title>
        <authorList>
            <consortium name="The Broad Institute Genomics Platform"/>
            <consortium name="The Broad Institute Genome Sequencing Center for Infectious Disease"/>
            <person name="Wu L."/>
            <person name="Ma J."/>
        </authorList>
    </citation>
    <scope>NUCLEOTIDE SEQUENCE [LARGE SCALE GENOMIC DNA]</scope>
    <source>
        <strain evidence="4">CGMCC 4.7608</strain>
    </source>
</reference>
<gene>
    <name evidence="3" type="ORF">ACFO0R_15880</name>
</gene>
<proteinExistence type="predicted"/>
<dbReference type="Proteomes" id="UP001595999">
    <property type="component" value="Unassembled WGS sequence"/>
</dbReference>
<name>A0ABV8ZXB8_9NEIS</name>
<dbReference type="RefSeq" id="WP_156183697.1">
    <property type="nucleotide sequence ID" value="NZ_JAJOHW010000068.1"/>
</dbReference>
<evidence type="ECO:0000313" key="3">
    <source>
        <dbReference type="EMBL" id="MFC4491090.1"/>
    </source>
</evidence>
<feature type="chain" id="PRO_5047342553" description="Type 1 fimbrial protein" evidence="2">
    <location>
        <begin position="22"/>
        <end position="122"/>
    </location>
</feature>
<feature type="region of interest" description="Disordered" evidence="1">
    <location>
        <begin position="78"/>
        <end position="110"/>
    </location>
</feature>
<organism evidence="3 4">
    <name type="scientific">Chromobacterium aquaticum</name>
    <dbReference type="NCBI Taxonomy" id="467180"/>
    <lineage>
        <taxon>Bacteria</taxon>
        <taxon>Pseudomonadati</taxon>
        <taxon>Pseudomonadota</taxon>
        <taxon>Betaproteobacteria</taxon>
        <taxon>Neisseriales</taxon>
        <taxon>Chromobacteriaceae</taxon>
        <taxon>Chromobacterium</taxon>
    </lineage>
</organism>
<evidence type="ECO:0000256" key="2">
    <source>
        <dbReference type="SAM" id="SignalP"/>
    </source>
</evidence>
<evidence type="ECO:0008006" key="5">
    <source>
        <dbReference type="Google" id="ProtNLM"/>
    </source>
</evidence>
<comment type="caution">
    <text evidence="3">The sequence shown here is derived from an EMBL/GenBank/DDBJ whole genome shotgun (WGS) entry which is preliminary data.</text>
</comment>